<keyword evidence="1" id="KW-0004">4Fe-4S</keyword>
<keyword evidence="2" id="KW-0479">Metal-binding</keyword>
<dbReference type="RefSeq" id="WP_281834583.1">
    <property type="nucleotide sequence ID" value="NZ_BSDY01000005.1"/>
</dbReference>
<dbReference type="GO" id="GO:0046872">
    <property type="term" value="F:metal ion binding"/>
    <property type="evidence" value="ECO:0007669"/>
    <property type="project" value="UniProtKB-KW"/>
</dbReference>
<comment type="caution">
    <text evidence="6">The sequence shown here is derived from an EMBL/GenBank/DDBJ whole genome shotgun (WGS) entry which is preliminary data.</text>
</comment>
<protein>
    <submittedName>
        <fullName evidence="6">4Fe-4S ferredoxin</fullName>
    </submittedName>
</protein>
<keyword evidence="4" id="KW-0411">Iron-sulfur</keyword>
<gene>
    <name evidence="6" type="ORF">PM10SUCC1_13480</name>
</gene>
<dbReference type="GO" id="GO:0051539">
    <property type="term" value="F:4 iron, 4 sulfur cluster binding"/>
    <property type="evidence" value="ECO:0007669"/>
    <property type="project" value="UniProtKB-KW"/>
</dbReference>
<organism evidence="6 7">
    <name type="scientific">Propionigenium maris DSM 9537</name>
    <dbReference type="NCBI Taxonomy" id="1123000"/>
    <lineage>
        <taxon>Bacteria</taxon>
        <taxon>Fusobacteriati</taxon>
        <taxon>Fusobacteriota</taxon>
        <taxon>Fusobacteriia</taxon>
        <taxon>Fusobacteriales</taxon>
        <taxon>Fusobacteriaceae</taxon>
        <taxon>Propionigenium</taxon>
    </lineage>
</organism>
<proteinExistence type="predicted"/>
<dbReference type="PANTHER" id="PTHR24960:SF79">
    <property type="entry name" value="PHOTOSYSTEM I IRON-SULFUR CENTER"/>
    <property type="match status" value="1"/>
</dbReference>
<evidence type="ECO:0000256" key="3">
    <source>
        <dbReference type="ARBA" id="ARBA00023004"/>
    </source>
</evidence>
<dbReference type="NCBIfam" id="NF038196">
    <property type="entry name" value="ferrodoxin_EFR1"/>
    <property type="match status" value="1"/>
</dbReference>
<dbReference type="PANTHER" id="PTHR24960">
    <property type="entry name" value="PHOTOSYSTEM I IRON-SULFUR CENTER-RELATED"/>
    <property type="match status" value="1"/>
</dbReference>
<dbReference type="PROSITE" id="PS00198">
    <property type="entry name" value="4FE4S_FER_1"/>
    <property type="match status" value="2"/>
</dbReference>
<keyword evidence="7" id="KW-1185">Reference proteome</keyword>
<evidence type="ECO:0000313" key="7">
    <source>
        <dbReference type="Proteomes" id="UP001144471"/>
    </source>
</evidence>
<dbReference type="SUPFAM" id="SSF52218">
    <property type="entry name" value="Flavoproteins"/>
    <property type="match status" value="1"/>
</dbReference>
<evidence type="ECO:0000313" key="6">
    <source>
        <dbReference type="EMBL" id="GLI55834.1"/>
    </source>
</evidence>
<evidence type="ECO:0000259" key="5">
    <source>
        <dbReference type="PROSITE" id="PS51379"/>
    </source>
</evidence>
<dbReference type="Gene3D" id="3.40.50.360">
    <property type="match status" value="1"/>
</dbReference>
<dbReference type="InterPro" id="IPR047964">
    <property type="entry name" value="EFR1-like"/>
</dbReference>
<sequence>MERGRIYYFSGTGNSYYCAKKIGEKLHLKVEGIRRETEAAGEMEYLGLVFPVYALGPPNIVRDFIRKLEGLEASYVFVVLTYGGAYGRALEYTRDLLKKEGVDLSYGAAVRYPDNYIIAFKVPSLEKQMKLIGDGDRKLGRILKDLAGNKKLLERDKIPMRYIPNMIYEYSAKRFRKMGKNLKADDSCISCGLCERECPTKNIVLAGKKIVFGVRCELCLRCVHICPKNSINYKNRTQNKKRYLNPRVYMVKK</sequence>
<dbReference type="AlphaFoldDB" id="A0A9W6LMI1"/>
<name>A0A9W6LMI1_9FUSO</name>
<dbReference type="Gene3D" id="3.30.70.20">
    <property type="match status" value="1"/>
</dbReference>
<evidence type="ECO:0000256" key="2">
    <source>
        <dbReference type="ARBA" id="ARBA00022723"/>
    </source>
</evidence>
<dbReference type="Pfam" id="PF00037">
    <property type="entry name" value="Fer4"/>
    <property type="match status" value="1"/>
</dbReference>
<dbReference type="PROSITE" id="PS51379">
    <property type="entry name" value="4FE4S_FER_2"/>
    <property type="match status" value="2"/>
</dbReference>
<accession>A0A9W6LMI1</accession>
<dbReference type="SUPFAM" id="SSF54862">
    <property type="entry name" value="4Fe-4S ferredoxins"/>
    <property type="match status" value="1"/>
</dbReference>
<reference evidence="6" key="1">
    <citation type="submission" date="2022-12" db="EMBL/GenBank/DDBJ databases">
        <title>Reference genome sequencing for broad-spectrum identification of bacterial and archaeal isolates by mass spectrometry.</title>
        <authorList>
            <person name="Sekiguchi Y."/>
            <person name="Tourlousse D.M."/>
        </authorList>
    </citation>
    <scope>NUCLEOTIDE SEQUENCE</scope>
    <source>
        <strain evidence="6">10succ1</strain>
    </source>
</reference>
<feature type="domain" description="4Fe-4S ferredoxin-type" evidence="5">
    <location>
        <begin position="215"/>
        <end position="236"/>
    </location>
</feature>
<evidence type="ECO:0000256" key="1">
    <source>
        <dbReference type="ARBA" id="ARBA00022485"/>
    </source>
</evidence>
<keyword evidence="3" id="KW-0408">Iron</keyword>
<dbReference type="EMBL" id="BSDY01000005">
    <property type="protein sequence ID" value="GLI55834.1"/>
    <property type="molecule type" value="Genomic_DNA"/>
</dbReference>
<dbReference type="Proteomes" id="UP001144471">
    <property type="component" value="Unassembled WGS sequence"/>
</dbReference>
<dbReference type="InterPro" id="IPR017900">
    <property type="entry name" value="4Fe4S_Fe_S_CS"/>
</dbReference>
<dbReference type="InterPro" id="IPR017896">
    <property type="entry name" value="4Fe4S_Fe-S-bd"/>
</dbReference>
<feature type="domain" description="4Fe-4S ferredoxin-type" evidence="5">
    <location>
        <begin position="179"/>
        <end position="208"/>
    </location>
</feature>
<evidence type="ECO:0000256" key="4">
    <source>
        <dbReference type="ARBA" id="ARBA00023014"/>
    </source>
</evidence>
<dbReference type="InterPro" id="IPR029039">
    <property type="entry name" value="Flavoprotein-like_sf"/>
</dbReference>
<dbReference type="InterPro" id="IPR050157">
    <property type="entry name" value="PSI_iron-sulfur_center"/>
</dbReference>